<dbReference type="InterPro" id="IPR056822">
    <property type="entry name" value="TEN_NHL"/>
</dbReference>
<feature type="domain" description="LCCL" evidence="8">
    <location>
        <begin position="548"/>
        <end position="594"/>
    </location>
</feature>
<dbReference type="InterPro" id="IPR050969">
    <property type="entry name" value="Dev_Signal_Modulators"/>
</dbReference>
<dbReference type="SUPFAM" id="SSF69848">
    <property type="entry name" value="LCCL domain"/>
    <property type="match status" value="1"/>
</dbReference>
<dbReference type="Proteomes" id="UP000481153">
    <property type="component" value="Unassembled WGS sequence"/>
</dbReference>
<dbReference type="SUPFAM" id="SSF101898">
    <property type="entry name" value="NHL repeat"/>
    <property type="match status" value="1"/>
</dbReference>
<feature type="domain" description="EGF-like" evidence="7">
    <location>
        <begin position="1459"/>
        <end position="1496"/>
    </location>
</feature>
<feature type="disulfide bond" evidence="4">
    <location>
        <begin position="852"/>
        <end position="861"/>
    </location>
</feature>
<dbReference type="PANTHER" id="PTHR14949">
    <property type="entry name" value="EGF-LIKE-DOMAIN, MULTIPLE 7, 8"/>
    <property type="match status" value="1"/>
</dbReference>
<feature type="repeat" description="NHL" evidence="5">
    <location>
        <begin position="143"/>
        <end position="174"/>
    </location>
</feature>
<dbReference type="GO" id="GO:0009986">
    <property type="term" value="C:cell surface"/>
    <property type="evidence" value="ECO:0007669"/>
    <property type="project" value="TreeGrafter"/>
</dbReference>
<dbReference type="Pfam" id="PF03815">
    <property type="entry name" value="LCCL"/>
    <property type="match status" value="1"/>
</dbReference>
<dbReference type="VEuPathDB" id="FungiDB:AeMF1_010116"/>
<feature type="disulfide bond" evidence="4">
    <location>
        <begin position="834"/>
        <end position="844"/>
    </location>
</feature>
<feature type="disulfide bond" evidence="4">
    <location>
        <begin position="705"/>
        <end position="715"/>
    </location>
</feature>
<feature type="disulfide bond" evidence="4">
    <location>
        <begin position="1594"/>
        <end position="1603"/>
    </location>
</feature>
<keyword evidence="6" id="KW-0472">Membrane</keyword>
<organism evidence="9 10">
    <name type="scientific">Aphanomyces euteiches</name>
    <dbReference type="NCBI Taxonomy" id="100861"/>
    <lineage>
        <taxon>Eukaryota</taxon>
        <taxon>Sar</taxon>
        <taxon>Stramenopiles</taxon>
        <taxon>Oomycota</taxon>
        <taxon>Saprolegniomycetes</taxon>
        <taxon>Saprolegniales</taxon>
        <taxon>Verrucalvaceae</taxon>
        <taxon>Aphanomyces</taxon>
    </lineage>
</organism>
<dbReference type="PROSITE" id="PS00022">
    <property type="entry name" value="EGF_1"/>
    <property type="match status" value="7"/>
</dbReference>
<feature type="domain" description="EGF-like" evidence="7">
    <location>
        <begin position="701"/>
        <end position="733"/>
    </location>
</feature>
<feature type="domain" description="EGF-like" evidence="7">
    <location>
        <begin position="1218"/>
        <end position="1254"/>
    </location>
</feature>
<evidence type="ECO:0000313" key="10">
    <source>
        <dbReference type="Proteomes" id="UP000481153"/>
    </source>
</evidence>
<feature type="domain" description="EGF-like" evidence="7">
    <location>
        <begin position="1573"/>
        <end position="1604"/>
    </location>
</feature>
<feature type="transmembrane region" description="Helical" evidence="6">
    <location>
        <begin position="1737"/>
        <end position="1759"/>
    </location>
</feature>
<dbReference type="EMBL" id="VJMJ01000047">
    <property type="protein sequence ID" value="KAF0740702.1"/>
    <property type="molecule type" value="Genomic_DNA"/>
</dbReference>
<sequence length="1796" mass="192701">MRQPCMTYGVQTKCHLCQNDAYQIQGVDWNALPKNIPTVTDAPFVITSDPTHRYDYGNPTLSHICVLLTGADCLTPNAASHASCATRCWGYQSTGPLVRKPDMDNLTDLWSFPNGNPTAQGQVITVAGTGQAGYQDGPVASAQFSSPRGVAADSNKNVYVSDTNNHRIRMISASTNVVTTIAGDGTQGYSDGPEMSARFSYPTGLAVLESGGNAVKLYVADTGNHRIREIDLQTKTVTCIAGRCRSGTETATLALSPAPPQAGLADGSPNNSTLDTPLGVAVMSDGVVFVADTGNNVIRRIGLDRMTTTVAGNVVPQTNPDLGCAPPCVMGVAGFRDGNLTYAQFNHPSDVTVGPSQTLYVADDHRVRRVTFNSATIQGVDASNRVVTLAGAGPFVAGETDGISSEASFHVTGVAMSADGRVFASSSISSHIRSISPADLAVEQVSCTTRAYEVLSPSGCKSYEPPIGALGQKVSPAMDNIYYNAVGRNISSDTGGKNILGRRIQACMGSPPIDALVTGSGCVTMYDATGNVVTAIPEDVDLGTTITVKCPANCQDSAPQVFGTTKYTDASQICYAAIHAGLMTSTSGALLTLTLESNALFQMAAFSQGSTANGITSLTMPSANAAARLFSIALTPLSRAFVQTIAGAPVALLESPRGFRDGSPPLFAKFQGPTALDIVGNPSQTNLVYIADTLNHRIRGLTAACSKVCENGGQCVATETCQCANGWTGDDCTLPICSTTTCGNRQLCVAPNTCACVPGFTNSPACDVPLCVQTCVHGVCSAPDTCTCDFGWFDANCTTPVCQQTCGNGGNCTASDTCTCSSEWQGPDCRTPVCAQTCNYGGVCTAPNTCLCPAGWSGHDCSIPVCSQGSFVPHPSKFQYGLFRPFEWRTYVPCNFSAWCASTVGFDCAQRLPTTYLESDCFLIELRAEALSPFQYALEHNSSTPLMRYSVATPYGQDRTDLNYPGAPVIAPGLFTTPPYTARVDRLLAQVELRRVSQGVYVCANQGNCTAPDVCVCAPGWAGFDCRLPICTQGYYTPSQTTLVSIEPLAAKDIRHPASNGNPVYPKTVETLLWDSYTVSIESVGNVRFLSEGFISQGGYACSTRSLTKFEKPQTLDSPPRYWDFPNYYSRYMNSSMYWPPLYAKTSPLWDNTQEGYRRNGIWQYLAPTQWQKGICLVEFRRICPISNPLATTSVDPDTTYRPILTFSAFNATPAVPSFTDCVDHVLRGCFNNGTCVAPDTCVCASGWSGYDCSIPVCTNPCVHGTCTLPDTCTCDLGWTGDLCTVAICAQDCRNGGSCVAPDTCKCVTWPSIWRDGQRNGGQPIFRLPDGSPQLTGWTGYDCNTPICTQAQRFILNVVRTSASFIAMGGDLNKKPCSTLRCPQYDIEITSNDGTSFQSGCAPGIPYPNPVFSGSVATKQANWDAYNDVANTGRQSASALCSVLQWYQGEFNNRTIRLNHDTAQPGEGVFECYNHGSCIKPDVCSCTDGYTGFDCQQPLCRFVTPSGGVTGCQHMGVCISKDTCECIQTESVLYKKYPLAQRGTTGWAGSSCSMPICVQGFYDAQCFGQDPVGAEGCYRCANGGQCIAPDLCQCAEGWTGYDCQQPVCKVEITPELRAQLFTVDEDKVLAFENDPCGTNGGRWGKEIYNGAEIGQGNCTMPSLCTCLCRVRYDYGECKKTGDFCLKPWQDTFHRAIPAGYIFGTKSCTSGFQGLEDANGRFQSCHLQIYEPTAFERYTASFVALMTIAGIMFMIAFYCIRRNIKRRNLRLKAERRRSRRASEEMPLNTQFAFGHAS</sequence>
<evidence type="ECO:0008006" key="11">
    <source>
        <dbReference type="Google" id="ProtNLM"/>
    </source>
</evidence>
<keyword evidence="6" id="KW-0812">Transmembrane</keyword>
<gene>
    <name evidence="9" type="ORF">Ae201684_003935</name>
</gene>
<dbReference type="Pfam" id="PF25021">
    <property type="entry name" value="TEN_NHL"/>
    <property type="match status" value="1"/>
</dbReference>
<evidence type="ECO:0000259" key="8">
    <source>
        <dbReference type="PROSITE" id="PS50820"/>
    </source>
</evidence>
<dbReference type="SMART" id="SM00603">
    <property type="entry name" value="LCCL"/>
    <property type="match status" value="1"/>
</dbReference>
<proteinExistence type="predicted"/>
<keyword evidence="1" id="KW-0732">Signal</keyword>
<dbReference type="InterPro" id="IPR001258">
    <property type="entry name" value="NHL_repeat"/>
</dbReference>
<evidence type="ECO:0000256" key="1">
    <source>
        <dbReference type="ARBA" id="ARBA00022729"/>
    </source>
</evidence>
<comment type="caution">
    <text evidence="9">The sequence shown here is derived from an EMBL/GenBank/DDBJ whole genome shotgun (WGS) entry which is preliminary data.</text>
</comment>
<name>A0A6G0XJZ6_9STRA</name>
<dbReference type="Gene3D" id="2.120.10.30">
    <property type="entry name" value="TolB, C-terminal domain"/>
    <property type="match status" value="3"/>
</dbReference>
<dbReference type="InterPro" id="IPR000742">
    <property type="entry name" value="EGF"/>
</dbReference>
<keyword evidence="4" id="KW-0245">EGF-like domain</keyword>
<dbReference type="InterPro" id="IPR036609">
    <property type="entry name" value="LCCL_sf"/>
</dbReference>
<reference evidence="9 10" key="1">
    <citation type="submission" date="2019-07" db="EMBL/GenBank/DDBJ databases">
        <title>Genomics analysis of Aphanomyces spp. identifies a new class of oomycete effector associated with host adaptation.</title>
        <authorList>
            <person name="Gaulin E."/>
        </authorList>
    </citation>
    <scope>NUCLEOTIDE SEQUENCE [LARGE SCALE GENOMIC DNA]</scope>
    <source>
        <strain evidence="9 10">ATCC 201684</strain>
    </source>
</reference>
<keyword evidence="3 4" id="KW-1015">Disulfide bond</keyword>
<dbReference type="GO" id="GO:0005576">
    <property type="term" value="C:extracellular region"/>
    <property type="evidence" value="ECO:0007669"/>
    <property type="project" value="TreeGrafter"/>
</dbReference>
<feature type="disulfide bond" evidence="4">
    <location>
        <begin position="1244"/>
        <end position="1253"/>
    </location>
</feature>
<protein>
    <recommendedName>
        <fullName evidence="11">EGF-like domain-containing protein</fullName>
    </recommendedName>
</protein>
<feature type="disulfide bond" evidence="4">
    <location>
        <begin position="723"/>
        <end position="732"/>
    </location>
</feature>
<dbReference type="Gene3D" id="2.10.25.10">
    <property type="entry name" value="Laminin"/>
    <property type="match status" value="8"/>
</dbReference>
<dbReference type="PANTHER" id="PTHR14949:SF56">
    <property type="entry name" value="EGF-LIKE-DOMAIN, MULTIPLE 7"/>
    <property type="match status" value="1"/>
</dbReference>
<dbReference type="PROSITE" id="PS51125">
    <property type="entry name" value="NHL"/>
    <property type="match status" value="1"/>
</dbReference>
<dbReference type="GO" id="GO:0005102">
    <property type="term" value="F:signaling receptor binding"/>
    <property type="evidence" value="ECO:0007669"/>
    <property type="project" value="TreeGrafter"/>
</dbReference>
<dbReference type="PROSITE" id="PS01186">
    <property type="entry name" value="EGF_2"/>
    <property type="match status" value="7"/>
</dbReference>
<dbReference type="Pfam" id="PF25024">
    <property type="entry name" value="EGF_TEN"/>
    <property type="match status" value="1"/>
</dbReference>
<comment type="caution">
    <text evidence="4">Lacks conserved residue(s) required for the propagation of feature annotation.</text>
</comment>
<dbReference type="InterPro" id="IPR011042">
    <property type="entry name" value="6-blade_b-propeller_TolB-like"/>
</dbReference>
<evidence type="ECO:0000256" key="6">
    <source>
        <dbReference type="SAM" id="Phobius"/>
    </source>
</evidence>
<dbReference type="InterPro" id="IPR004043">
    <property type="entry name" value="LCCL"/>
</dbReference>
<evidence type="ECO:0000256" key="2">
    <source>
        <dbReference type="ARBA" id="ARBA00022737"/>
    </source>
</evidence>
<keyword evidence="6" id="KW-1133">Transmembrane helix</keyword>
<dbReference type="PROSITE" id="PS50820">
    <property type="entry name" value="LCCL"/>
    <property type="match status" value="1"/>
</dbReference>
<keyword evidence="10" id="KW-1185">Reference proteome</keyword>
<dbReference type="PROSITE" id="PS50026">
    <property type="entry name" value="EGF_3"/>
    <property type="match status" value="5"/>
</dbReference>
<dbReference type="Gene3D" id="2.170.130.20">
    <property type="entry name" value="LCCL-like domain"/>
    <property type="match status" value="1"/>
</dbReference>
<dbReference type="SMART" id="SM00181">
    <property type="entry name" value="EGF"/>
    <property type="match status" value="10"/>
</dbReference>
<evidence type="ECO:0000256" key="4">
    <source>
        <dbReference type="PROSITE-ProRule" id="PRU00076"/>
    </source>
</evidence>
<evidence type="ECO:0000259" key="7">
    <source>
        <dbReference type="PROSITE" id="PS50026"/>
    </source>
</evidence>
<accession>A0A6G0XJZ6</accession>
<feature type="domain" description="EGF-like" evidence="7">
    <location>
        <begin position="830"/>
        <end position="862"/>
    </location>
</feature>
<evidence type="ECO:0000313" key="9">
    <source>
        <dbReference type="EMBL" id="KAF0740702.1"/>
    </source>
</evidence>
<evidence type="ECO:0000256" key="3">
    <source>
        <dbReference type="ARBA" id="ARBA00023157"/>
    </source>
</evidence>
<feature type="disulfide bond" evidence="4">
    <location>
        <begin position="1486"/>
        <end position="1495"/>
    </location>
</feature>
<evidence type="ECO:0000256" key="5">
    <source>
        <dbReference type="PROSITE-ProRule" id="PRU00504"/>
    </source>
</evidence>
<keyword evidence="2" id="KW-0677">Repeat</keyword>